<dbReference type="GO" id="GO:0005634">
    <property type="term" value="C:nucleus"/>
    <property type="evidence" value="ECO:0007669"/>
    <property type="project" value="TreeGrafter"/>
</dbReference>
<name>A0AAD2E126_9LAMI</name>
<evidence type="ECO:0000313" key="3">
    <source>
        <dbReference type="EMBL" id="CAI9772258.1"/>
    </source>
</evidence>
<keyword evidence="1" id="KW-0647">Proteasome</keyword>
<dbReference type="Pfam" id="PF22037">
    <property type="entry name" value="PSD13_N"/>
    <property type="match status" value="1"/>
</dbReference>
<dbReference type="InterPro" id="IPR035298">
    <property type="entry name" value="PSMD13"/>
</dbReference>
<accession>A0AAD2E126</accession>
<dbReference type="PANTHER" id="PTHR10539:SF0">
    <property type="entry name" value="26S PROTEASOME NON-ATPASE REGULATORY SUBUNIT 13"/>
    <property type="match status" value="1"/>
</dbReference>
<organism evidence="3 4">
    <name type="scientific">Fraxinus pennsylvanica</name>
    <dbReference type="NCBI Taxonomy" id="56036"/>
    <lineage>
        <taxon>Eukaryota</taxon>
        <taxon>Viridiplantae</taxon>
        <taxon>Streptophyta</taxon>
        <taxon>Embryophyta</taxon>
        <taxon>Tracheophyta</taxon>
        <taxon>Spermatophyta</taxon>
        <taxon>Magnoliopsida</taxon>
        <taxon>eudicotyledons</taxon>
        <taxon>Gunneridae</taxon>
        <taxon>Pentapetalae</taxon>
        <taxon>asterids</taxon>
        <taxon>lamiids</taxon>
        <taxon>Lamiales</taxon>
        <taxon>Oleaceae</taxon>
        <taxon>Oleeae</taxon>
        <taxon>Fraxinus</taxon>
    </lineage>
</organism>
<dbReference type="Proteomes" id="UP000834106">
    <property type="component" value="Chromosome 12"/>
</dbReference>
<evidence type="ECO:0000313" key="4">
    <source>
        <dbReference type="Proteomes" id="UP000834106"/>
    </source>
</evidence>
<feature type="domain" description="PSD13 N-terminal" evidence="2">
    <location>
        <begin position="21"/>
        <end position="49"/>
    </location>
</feature>
<protein>
    <recommendedName>
        <fullName evidence="2">PSD13 N-terminal domain-containing protein</fullName>
    </recommendedName>
</protein>
<proteinExistence type="predicted"/>
<dbReference type="GO" id="GO:0005829">
    <property type="term" value="C:cytosol"/>
    <property type="evidence" value="ECO:0007669"/>
    <property type="project" value="TreeGrafter"/>
</dbReference>
<dbReference type="GO" id="GO:0005198">
    <property type="term" value="F:structural molecule activity"/>
    <property type="evidence" value="ECO:0007669"/>
    <property type="project" value="TreeGrafter"/>
</dbReference>
<dbReference type="PANTHER" id="PTHR10539">
    <property type="entry name" value="26S PROTEASOME NON-ATPASE REGULATORY SUBUNIT 13"/>
    <property type="match status" value="1"/>
</dbReference>
<dbReference type="GO" id="GO:0006511">
    <property type="term" value="P:ubiquitin-dependent protein catabolic process"/>
    <property type="evidence" value="ECO:0007669"/>
    <property type="project" value="TreeGrafter"/>
</dbReference>
<dbReference type="EMBL" id="OU503047">
    <property type="protein sequence ID" value="CAI9772258.1"/>
    <property type="molecule type" value="Genomic_DNA"/>
</dbReference>
<evidence type="ECO:0000259" key="2">
    <source>
        <dbReference type="Pfam" id="PF22037"/>
    </source>
</evidence>
<gene>
    <name evidence="3" type="ORF">FPE_LOCUS19688</name>
</gene>
<dbReference type="GO" id="GO:0008541">
    <property type="term" value="C:proteasome regulatory particle, lid subcomplex"/>
    <property type="evidence" value="ECO:0007669"/>
    <property type="project" value="TreeGrafter"/>
</dbReference>
<evidence type="ECO:0000256" key="1">
    <source>
        <dbReference type="ARBA" id="ARBA00022942"/>
    </source>
</evidence>
<dbReference type="InterPro" id="IPR054179">
    <property type="entry name" value="PSD13_N"/>
</dbReference>
<dbReference type="AlphaFoldDB" id="A0AAD2E126"/>
<sequence length="164" mass="18573">MAAFEYLESLRTAHPELSEWYNTLADLYQRKLWHQLTLKLEQFVALPVFQVSVRQPSVLSIALFIACLAPVKHFLFGLFTACLAPVKYFFHDGGLSTVENLASTAICDNEEKTWDKISSVSPCGNTENLRASQRFSPCCTEKILRDGEDSPTRHGEVFSVLRRT</sequence>
<reference evidence="3" key="1">
    <citation type="submission" date="2023-05" db="EMBL/GenBank/DDBJ databases">
        <authorList>
            <person name="Huff M."/>
        </authorList>
    </citation>
    <scope>NUCLEOTIDE SEQUENCE</scope>
</reference>
<keyword evidence="4" id="KW-1185">Reference proteome</keyword>